<evidence type="ECO:0000313" key="4">
    <source>
        <dbReference type="Proteomes" id="UP000030764"/>
    </source>
</evidence>
<feature type="domain" description="DUF5641" evidence="1">
    <location>
        <begin position="2"/>
        <end position="87"/>
    </location>
</feature>
<proteinExistence type="predicted"/>
<sequence length="117" mass="13309">MILDQFWRRWMKDYVPILAPTLTRQATCQTIACDSIVLLVDPNLPRGQWLMGRIIRLFAGKDGIARVAEVKTNYGLMRKPLVKLIELQPVSTTETGGMLTIQSSKNVNEDGRQYSRT</sequence>
<name>A0A085LZR9_9BILA</name>
<reference evidence="2 4" key="1">
    <citation type="journal article" date="2014" name="Nat. Genet.">
        <title>Genome and transcriptome of the porcine whipworm Trichuris suis.</title>
        <authorList>
            <person name="Jex A.R."/>
            <person name="Nejsum P."/>
            <person name="Schwarz E.M."/>
            <person name="Hu L."/>
            <person name="Young N.D."/>
            <person name="Hall R.S."/>
            <person name="Korhonen P.K."/>
            <person name="Liao S."/>
            <person name="Thamsborg S."/>
            <person name="Xia J."/>
            <person name="Xu P."/>
            <person name="Wang S."/>
            <person name="Scheerlinck J.P."/>
            <person name="Hofmann A."/>
            <person name="Sternberg P.W."/>
            <person name="Wang J."/>
            <person name="Gasser R.B."/>
        </authorList>
    </citation>
    <scope>NUCLEOTIDE SEQUENCE [LARGE SCALE GENOMIC DNA]</scope>
    <source>
        <strain evidence="3">DCEP-RM93F</strain>
        <strain evidence="2">DCEP-RM93M</strain>
    </source>
</reference>
<protein>
    <recommendedName>
        <fullName evidence="1">DUF5641 domain-containing protein</fullName>
    </recommendedName>
</protein>
<dbReference type="AlphaFoldDB" id="A0A085LZR9"/>
<dbReference type="Pfam" id="PF18701">
    <property type="entry name" value="DUF5641"/>
    <property type="match status" value="1"/>
</dbReference>
<dbReference type="EMBL" id="KL363253">
    <property type="protein sequence ID" value="KFD50465.1"/>
    <property type="molecule type" value="Genomic_DNA"/>
</dbReference>
<dbReference type="PANTHER" id="PTHR47331:SF5">
    <property type="entry name" value="RIBONUCLEASE H"/>
    <property type="match status" value="1"/>
</dbReference>
<evidence type="ECO:0000313" key="2">
    <source>
        <dbReference type="EMBL" id="KFD50465.1"/>
    </source>
</evidence>
<gene>
    <name evidence="2" type="ORF">M513_08692</name>
    <name evidence="3" type="ORF">M514_08692</name>
</gene>
<keyword evidence="4" id="KW-1185">Reference proteome</keyword>
<evidence type="ECO:0000259" key="1">
    <source>
        <dbReference type="Pfam" id="PF18701"/>
    </source>
</evidence>
<dbReference type="PANTHER" id="PTHR47331">
    <property type="entry name" value="PHD-TYPE DOMAIN-CONTAINING PROTEIN"/>
    <property type="match status" value="1"/>
</dbReference>
<dbReference type="EMBL" id="KL367597">
    <property type="protein sequence ID" value="KFD62353.1"/>
    <property type="molecule type" value="Genomic_DNA"/>
</dbReference>
<evidence type="ECO:0000313" key="3">
    <source>
        <dbReference type="EMBL" id="KFD62353.1"/>
    </source>
</evidence>
<organism evidence="2 4">
    <name type="scientific">Trichuris suis</name>
    <name type="common">pig whipworm</name>
    <dbReference type="NCBI Taxonomy" id="68888"/>
    <lineage>
        <taxon>Eukaryota</taxon>
        <taxon>Metazoa</taxon>
        <taxon>Ecdysozoa</taxon>
        <taxon>Nematoda</taxon>
        <taxon>Enoplea</taxon>
        <taxon>Dorylaimia</taxon>
        <taxon>Trichinellida</taxon>
        <taxon>Trichuridae</taxon>
        <taxon>Trichuris</taxon>
    </lineage>
</organism>
<accession>A0A085LZR9</accession>
<dbReference type="Proteomes" id="UP000030758">
    <property type="component" value="Unassembled WGS sequence"/>
</dbReference>
<dbReference type="InterPro" id="IPR040676">
    <property type="entry name" value="DUF5641"/>
</dbReference>
<dbReference type="Proteomes" id="UP000030764">
    <property type="component" value="Unassembled WGS sequence"/>
</dbReference>